<gene>
    <name evidence="1" type="ORF">SAMN05216464_11572</name>
</gene>
<organism evidence="1 2">
    <name type="scientific">Mucilaginibacter pineti</name>
    <dbReference type="NCBI Taxonomy" id="1391627"/>
    <lineage>
        <taxon>Bacteria</taxon>
        <taxon>Pseudomonadati</taxon>
        <taxon>Bacteroidota</taxon>
        <taxon>Sphingobacteriia</taxon>
        <taxon>Sphingobacteriales</taxon>
        <taxon>Sphingobacteriaceae</taxon>
        <taxon>Mucilaginibacter</taxon>
    </lineage>
</organism>
<dbReference type="OrthoDB" id="1082219at2"/>
<accession>A0A1G7JPQ6</accession>
<dbReference type="Proteomes" id="UP000199072">
    <property type="component" value="Unassembled WGS sequence"/>
</dbReference>
<protein>
    <submittedName>
        <fullName evidence="1">Uncharacterized protein</fullName>
    </submittedName>
</protein>
<dbReference type="AlphaFoldDB" id="A0A1G7JPQ6"/>
<name>A0A1G7JPQ6_9SPHI</name>
<dbReference type="RefSeq" id="WP_091154173.1">
    <property type="nucleotide sequence ID" value="NZ_FNAI01000015.1"/>
</dbReference>
<dbReference type="EMBL" id="FNAI01000015">
    <property type="protein sequence ID" value="SDF26927.1"/>
    <property type="molecule type" value="Genomic_DNA"/>
</dbReference>
<keyword evidence="2" id="KW-1185">Reference proteome</keyword>
<proteinExistence type="predicted"/>
<evidence type="ECO:0000313" key="2">
    <source>
        <dbReference type="Proteomes" id="UP000199072"/>
    </source>
</evidence>
<reference evidence="1 2" key="1">
    <citation type="submission" date="2016-10" db="EMBL/GenBank/DDBJ databases">
        <authorList>
            <person name="de Groot N.N."/>
        </authorList>
    </citation>
    <scope>NUCLEOTIDE SEQUENCE [LARGE SCALE GENOMIC DNA]</scope>
    <source>
        <strain evidence="1 2">47C3B</strain>
    </source>
</reference>
<sequence length="93" mass="10053">MKLKEFTHILLTSALTGAGKAIAACGGLPAAICKAEAYRLYGRCDVDRWISEGLITPTALSGSTPKKMLDRTKLERIAASSNRITYQPVADRK</sequence>
<evidence type="ECO:0000313" key="1">
    <source>
        <dbReference type="EMBL" id="SDF26927.1"/>
    </source>
</evidence>